<name>A0A4Z2F2C1_9TELE</name>
<organism evidence="1 2">
    <name type="scientific">Liparis tanakae</name>
    <name type="common">Tanaka's snailfish</name>
    <dbReference type="NCBI Taxonomy" id="230148"/>
    <lineage>
        <taxon>Eukaryota</taxon>
        <taxon>Metazoa</taxon>
        <taxon>Chordata</taxon>
        <taxon>Craniata</taxon>
        <taxon>Vertebrata</taxon>
        <taxon>Euteleostomi</taxon>
        <taxon>Actinopterygii</taxon>
        <taxon>Neopterygii</taxon>
        <taxon>Teleostei</taxon>
        <taxon>Neoteleostei</taxon>
        <taxon>Acanthomorphata</taxon>
        <taxon>Eupercaria</taxon>
        <taxon>Perciformes</taxon>
        <taxon>Cottioidei</taxon>
        <taxon>Cottales</taxon>
        <taxon>Liparidae</taxon>
        <taxon>Liparis</taxon>
    </lineage>
</organism>
<keyword evidence="2" id="KW-1185">Reference proteome</keyword>
<dbReference type="AlphaFoldDB" id="A0A4Z2F2C1"/>
<dbReference type="Proteomes" id="UP000314294">
    <property type="component" value="Unassembled WGS sequence"/>
</dbReference>
<evidence type="ECO:0000313" key="2">
    <source>
        <dbReference type="Proteomes" id="UP000314294"/>
    </source>
</evidence>
<reference evidence="1 2" key="1">
    <citation type="submission" date="2019-03" db="EMBL/GenBank/DDBJ databases">
        <title>First draft genome of Liparis tanakae, snailfish: a comprehensive survey of snailfish specific genes.</title>
        <authorList>
            <person name="Kim W."/>
            <person name="Song I."/>
            <person name="Jeong J.-H."/>
            <person name="Kim D."/>
            <person name="Kim S."/>
            <person name="Ryu S."/>
            <person name="Song J.Y."/>
            <person name="Lee S.K."/>
        </authorList>
    </citation>
    <scope>NUCLEOTIDE SEQUENCE [LARGE SCALE GENOMIC DNA]</scope>
    <source>
        <tissue evidence="1">Muscle</tissue>
    </source>
</reference>
<comment type="caution">
    <text evidence="1">The sequence shown here is derived from an EMBL/GenBank/DDBJ whole genome shotgun (WGS) entry which is preliminary data.</text>
</comment>
<evidence type="ECO:0000313" key="1">
    <source>
        <dbReference type="EMBL" id="TNN35030.1"/>
    </source>
</evidence>
<dbReference type="EMBL" id="SRLO01001845">
    <property type="protein sequence ID" value="TNN35030.1"/>
    <property type="molecule type" value="Genomic_DNA"/>
</dbReference>
<accession>A0A4Z2F2C1</accession>
<proteinExistence type="predicted"/>
<sequence length="63" mass="6951">MVKIFGAVKRPTIHTLERAPATAVKAFLPGLGLQYSAMGVEIPADHEEDHGHCNDTHHCLVYR</sequence>
<protein>
    <submittedName>
        <fullName evidence="1">Uncharacterized protein</fullName>
    </submittedName>
</protein>
<gene>
    <name evidence="1" type="ORF">EYF80_054805</name>
</gene>